<dbReference type="EMBL" id="JAFBCF010000001">
    <property type="protein sequence ID" value="MBM7797377.1"/>
    <property type="molecule type" value="Genomic_DNA"/>
</dbReference>
<sequence length="44" mass="4727">MLMLPLDVAAGPATLGPLLILLVLAILAVVTAIFLVRFLRRGRK</sequence>
<dbReference type="RefSeq" id="WP_275588288.1">
    <property type="nucleotide sequence ID" value="NZ_BAAAQP010000003.1"/>
</dbReference>
<evidence type="ECO:0008006" key="4">
    <source>
        <dbReference type="Google" id="ProtNLM"/>
    </source>
</evidence>
<reference evidence="2 3" key="1">
    <citation type="submission" date="2021-01" db="EMBL/GenBank/DDBJ databases">
        <title>Sequencing the genomes of 1000 actinobacteria strains.</title>
        <authorList>
            <person name="Klenk H.-P."/>
        </authorList>
    </citation>
    <scope>NUCLEOTIDE SEQUENCE [LARGE SCALE GENOMIC DNA]</scope>
    <source>
        <strain evidence="2 3">DSM 18662</strain>
    </source>
</reference>
<evidence type="ECO:0000313" key="3">
    <source>
        <dbReference type="Proteomes" id="UP000704762"/>
    </source>
</evidence>
<comment type="caution">
    <text evidence="2">The sequence shown here is derived from an EMBL/GenBank/DDBJ whole genome shotgun (WGS) entry which is preliminary data.</text>
</comment>
<keyword evidence="1" id="KW-1133">Transmembrane helix</keyword>
<evidence type="ECO:0000256" key="1">
    <source>
        <dbReference type="SAM" id="Phobius"/>
    </source>
</evidence>
<proteinExistence type="predicted"/>
<feature type="transmembrane region" description="Helical" evidence="1">
    <location>
        <begin position="20"/>
        <end position="39"/>
    </location>
</feature>
<keyword evidence="1" id="KW-0472">Membrane</keyword>
<keyword evidence="1" id="KW-0812">Transmembrane</keyword>
<evidence type="ECO:0000313" key="2">
    <source>
        <dbReference type="EMBL" id="MBM7797377.1"/>
    </source>
</evidence>
<organism evidence="2 3">
    <name type="scientific">Microlunatus panaciterrae</name>
    <dbReference type="NCBI Taxonomy" id="400768"/>
    <lineage>
        <taxon>Bacteria</taxon>
        <taxon>Bacillati</taxon>
        <taxon>Actinomycetota</taxon>
        <taxon>Actinomycetes</taxon>
        <taxon>Propionibacteriales</taxon>
        <taxon>Propionibacteriaceae</taxon>
        <taxon>Microlunatus</taxon>
    </lineage>
</organism>
<accession>A0ABS2RFR0</accession>
<gene>
    <name evidence="2" type="ORF">JOE57_000298</name>
</gene>
<name>A0ABS2RFR0_9ACTN</name>
<dbReference type="Proteomes" id="UP000704762">
    <property type="component" value="Unassembled WGS sequence"/>
</dbReference>
<keyword evidence="3" id="KW-1185">Reference proteome</keyword>
<protein>
    <recommendedName>
        <fullName evidence="4">LPXTG cell wall anchor domain-containing protein</fullName>
    </recommendedName>
</protein>